<dbReference type="AlphaFoldDB" id="A0A6L2PJG3"/>
<evidence type="ECO:0000259" key="1">
    <source>
        <dbReference type="PROSITE" id="PS50878"/>
    </source>
</evidence>
<organism evidence="2 3">
    <name type="scientific">Coptotermes formosanus</name>
    <name type="common">Formosan subterranean termite</name>
    <dbReference type="NCBI Taxonomy" id="36987"/>
    <lineage>
        <taxon>Eukaryota</taxon>
        <taxon>Metazoa</taxon>
        <taxon>Ecdysozoa</taxon>
        <taxon>Arthropoda</taxon>
        <taxon>Hexapoda</taxon>
        <taxon>Insecta</taxon>
        <taxon>Pterygota</taxon>
        <taxon>Neoptera</taxon>
        <taxon>Polyneoptera</taxon>
        <taxon>Dictyoptera</taxon>
        <taxon>Blattodea</taxon>
        <taxon>Blattoidea</taxon>
        <taxon>Termitoidae</taxon>
        <taxon>Rhinotermitidae</taxon>
        <taxon>Coptotermes</taxon>
    </lineage>
</organism>
<keyword evidence="3" id="KW-1185">Reference proteome</keyword>
<gene>
    <name evidence="2" type="ORF">Cfor_10164</name>
</gene>
<dbReference type="EMBL" id="BLKM01000200">
    <property type="protein sequence ID" value="GFG30177.1"/>
    <property type="molecule type" value="Genomic_DNA"/>
</dbReference>
<dbReference type="PROSITE" id="PS50878">
    <property type="entry name" value="RT_POL"/>
    <property type="match status" value="1"/>
</dbReference>
<dbReference type="Proteomes" id="UP000502823">
    <property type="component" value="Unassembled WGS sequence"/>
</dbReference>
<accession>A0A6L2PJG3</accession>
<proteinExistence type="predicted"/>
<evidence type="ECO:0000313" key="3">
    <source>
        <dbReference type="Proteomes" id="UP000502823"/>
    </source>
</evidence>
<sequence length="450" mass="53507">MNARVGNNRAANIVGTNGEATLNSNDRKLIDFCTFNNLKIMNTFFKHKEIHKFTWEARGHKSIIDYFTTNMKTSKEEFFKVRLLNDESIRWLYTQRVKLHLNNTMENEIDLEKEWENLQNILKSAANESLGTIKRRNRRKYLKTWDDQIKQLIETKKKSYKKWLNSKKLKDKLEYKRNTALVKTEETACIQGNIDKNVFLQYYEKLWNTTNINESQLEYNSTNYLHASITSDELEKALILTKNGKTPRQDNINSELYKYVPEEFKLRLLQFFNNIYTGNHIPNEWRNAVITPIFKKDDRREPKNYRGISILNTCYKIYSKILNMKLQNYSEEFMTETQNGFRMGRSCTDPKFCLKLLTEKRREFNWETHFLFIDYEKAFDHTQRQILFNILKSRHIPDTLLKAIVDIYTQNTILIKFNNKLSKPAAINKGVCQGCPLSPTLFNAYIYTKL</sequence>
<dbReference type="Pfam" id="PF00078">
    <property type="entry name" value="RVT_1"/>
    <property type="match status" value="1"/>
</dbReference>
<dbReference type="OrthoDB" id="418748at2759"/>
<comment type="caution">
    <text evidence="2">The sequence shown here is derived from an EMBL/GenBank/DDBJ whole genome shotgun (WGS) entry which is preliminary data.</text>
</comment>
<reference evidence="3" key="1">
    <citation type="submission" date="2020-01" db="EMBL/GenBank/DDBJ databases">
        <title>Draft genome sequence of the Termite Coptotermes fromosanus.</title>
        <authorList>
            <person name="Itakura S."/>
            <person name="Yosikawa Y."/>
            <person name="Umezawa K."/>
        </authorList>
    </citation>
    <scope>NUCLEOTIDE SEQUENCE [LARGE SCALE GENOMIC DNA]</scope>
</reference>
<feature type="domain" description="Reverse transcriptase" evidence="1">
    <location>
        <begin position="274"/>
        <end position="450"/>
    </location>
</feature>
<dbReference type="SUPFAM" id="SSF56672">
    <property type="entry name" value="DNA/RNA polymerases"/>
    <property type="match status" value="1"/>
</dbReference>
<dbReference type="Gene3D" id="3.60.10.10">
    <property type="entry name" value="Endonuclease/exonuclease/phosphatase"/>
    <property type="match status" value="1"/>
</dbReference>
<protein>
    <recommendedName>
        <fullName evidence="1">Reverse transcriptase domain-containing protein</fullName>
    </recommendedName>
</protein>
<dbReference type="InParanoid" id="A0A6L2PJG3"/>
<dbReference type="CDD" id="cd01650">
    <property type="entry name" value="RT_nLTR_like"/>
    <property type="match status" value="1"/>
</dbReference>
<dbReference type="InterPro" id="IPR036691">
    <property type="entry name" value="Endo/exonu/phosph_ase_sf"/>
</dbReference>
<evidence type="ECO:0000313" key="2">
    <source>
        <dbReference type="EMBL" id="GFG30177.1"/>
    </source>
</evidence>
<dbReference type="InterPro" id="IPR000477">
    <property type="entry name" value="RT_dom"/>
</dbReference>
<name>A0A6L2PJG3_COPFO</name>
<dbReference type="InterPro" id="IPR043502">
    <property type="entry name" value="DNA/RNA_pol_sf"/>
</dbReference>
<dbReference type="PANTHER" id="PTHR19446">
    <property type="entry name" value="REVERSE TRANSCRIPTASES"/>
    <property type="match status" value="1"/>
</dbReference>
<dbReference type="GO" id="GO:0071897">
    <property type="term" value="P:DNA biosynthetic process"/>
    <property type="evidence" value="ECO:0007669"/>
    <property type="project" value="UniProtKB-ARBA"/>
</dbReference>